<protein>
    <submittedName>
        <fullName evidence="3">Response regulator</fullName>
    </submittedName>
</protein>
<feature type="domain" description="Response regulatory" evidence="2">
    <location>
        <begin position="6"/>
        <end position="125"/>
    </location>
</feature>
<dbReference type="KEGG" id="chk:D4L85_22870"/>
<dbReference type="SMART" id="SM00448">
    <property type="entry name" value="REC"/>
    <property type="match status" value="1"/>
</dbReference>
<name>A0A385SWT1_9BACT</name>
<keyword evidence="4" id="KW-1185">Reference proteome</keyword>
<dbReference type="InterPro" id="IPR001789">
    <property type="entry name" value="Sig_transdc_resp-reg_receiver"/>
</dbReference>
<dbReference type="EMBL" id="CP032382">
    <property type="protein sequence ID" value="AYB33248.1"/>
    <property type="molecule type" value="Genomic_DNA"/>
</dbReference>
<proteinExistence type="predicted"/>
<dbReference type="RefSeq" id="WP_119756487.1">
    <property type="nucleotide sequence ID" value="NZ_CP032382.1"/>
</dbReference>
<accession>A0A385SWT1</accession>
<sequence length="147" mass="17007">MKPEKTIFLADDDADDRLLFEEALREISGETQLTMAQDGQQLMTILENALLPDVIFLDLNMPRKNGMECLQELKQSPKLKHIPIVIFSTSTQPEMIDKVYEGGAHYYISKPRNFGVLKNIIHQILNTNWHAFPQPSKEKFIIQPRQR</sequence>
<feature type="modified residue" description="4-aspartylphosphate" evidence="1">
    <location>
        <position position="58"/>
    </location>
</feature>
<organism evidence="3 4">
    <name type="scientific">Chryseolinea soli</name>
    <dbReference type="NCBI Taxonomy" id="2321403"/>
    <lineage>
        <taxon>Bacteria</taxon>
        <taxon>Pseudomonadati</taxon>
        <taxon>Bacteroidota</taxon>
        <taxon>Cytophagia</taxon>
        <taxon>Cytophagales</taxon>
        <taxon>Fulvivirgaceae</taxon>
        <taxon>Chryseolinea</taxon>
    </lineage>
</organism>
<dbReference type="SUPFAM" id="SSF52172">
    <property type="entry name" value="CheY-like"/>
    <property type="match status" value="1"/>
</dbReference>
<dbReference type="PANTHER" id="PTHR44520:SF2">
    <property type="entry name" value="RESPONSE REGULATOR RCP1"/>
    <property type="match status" value="1"/>
</dbReference>
<gene>
    <name evidence="3" type="ORF">D4L85_22870</name>
</gene>
<dbReference type="InterPro" id="IPR052893">
    <property type="entry name" value="TCS_response_regulator"/>
</dbReference>
<dbReference type="Proteomes" id="UP000266183">
    <property type="component" value="Chromosome"/>
</dbReference>
<reference evidence="4" key="1">
    <citation type="submission" date="2018-09" db="EMBL/GenBank/DDBJ databases">
        <title>Chryseolinea sp. KIS68-18 isolated from soil.</title>
        <authorList>
            <person name="Weon H.-Y."/>
            <person name="Kwon S.-W."/>
            <person name="Lee S.A."/>
        </authorList>
    </citation>
    <scope>NUCLEOTIDE SEQUENCE [LARGE SCALE GENOMIC DNA]</scope>
    <source>
        <strain evidence="4">KIS68-18</strain>
    </source>
</reference>
<evidence type="ECO:0000313" key="4">
    <source>
        <dbReference type="Proteomes" id="UP000266183"/>
    </source>
</evidence>
<dbReference type="InterPro" id="IPR011006">
    <property type="entry name" value="CheY-like_superfamily"/>
</dbReference>
<dbReference type="PROSITE" id="PS50110">
    <property type="entry name" value="RESPONSE_REGULATORY"/>
    <property type="match status" value="1"/>
</dbReference>
<evidence type="ECO:0000256" key="1">
    <source>
        <dbReference type="PROSITE-ProRule" id="PRU00169"/>
    </source>
</evidence>
<evidence type="ECO:0000259" key="2">
    <source>
        <dbReference type="PROSITE" id="PS50110"/>
    </source>
</evidence>
<dbReference type="AlphaFoldDB" id="A0A385SWT1"/>
<dbReference type="GO" id="GO:0000160">
    <property type="term" value="P:phosphorelay signal transduction system"/>
    <property type="evidence" value="ECO:0007669"/>
    <property type="project" value="InterPro"/>
</dbReference>
<keyword evidence="1" id="KW-0597">Phosphoprotein</keyword>
<dbReference type="OrthoDB" id="7631574at2"/>
<dbReference type="PANTHER" id="PTHR44520">
    <property type="entry name" value="RESPONSE REGULATOR RCP1-RELATED"/>
    <property type="match status" value="1"/>
</dbReference>
<dbReference type="Gene3D" id="3.40.50.2300">
    <property type="match status" value="1"/>
</dbReference>
<dbReference type="Pfam" id="PF00072">
    <property type="entry name" value="Response_reg"/>
    <property type="match status" value="1"/>
</dbReference>
<evidence type="ECO:0000313" key="3">
    <source>
        <dbReference type="EMBL" id="AYB33248.1"/>
    </source>
</evidence>